<keyword evidence="3" id="KW-0813">Transport</keyword>
<feature type="transmembrane region" description="Helical" evidence="13">
    <location>
        <begin position="79"/>
        <end position="100"/>
    </location>
</feature>
<gene>
    <name evidence="16" type="ORF">ROZALSC1DRAFT_12206</name>
</gene>
<dbReference type="InterPro" id="IPR003439">
    <property type="entry name" value="ABC_transporter-like_ATP-bd"/>
</dbReference>
<feature type="domain" description="ABC transporter" evidence="14">
    <location>
        <begin position="257"/>
        <end position="428"/>
    </location>
</feature>
<dbReference type="SUPFAM" id="SSF52540">
    <property type="entry name" value="P-loop containing nucleoside triphosphate hydrolases"/>
    <property type="match status" value="1"/>
</dbReference>
<dbReference type="GO" id="GO:0016887">
    <property type="term" value="F:ATP hydrolysis activity"/>
    <property type="evidence" value="ECO:0007669"/>
    <property type="project" value="InterPro"/>
</dbReference>
<dbReference type="FunFam" id="3.40.50.300:FF:000604">
    <property type="entry name" value="ABC transporter B family member 28"/>
    <property type="match status" value="1"/>
</dbReference>
<evidence type="ECO:0000313" key="17">
    <source>
        <dbReference type="Proteomes" id="UP000281549"/>
    </source>
</evidence>
<evidence type="ECO:0000256" key="2">
    <source>
        <dbReference type="ARBA" id="ARBA00004273"/>
    </source>
</evidence>
<evidence type="ECO:0000256" key="4">
    <source>
        <dbReference type="ARBA" id="ARBA00022692"/>
    </source>
</evidence>
<keyword evidence="4 13" id="KW-0812">Transmembrane</keyword>
<feature type="domain" description="ABC transmembrane type-1" evidence="15">
    <location>
        <begin position="1"/>
        <end position="223"/>
    </location>
</feature>
<reference evidence="17" key="1">
    <citation type="journal article" date="2018" name="Nat. Microbiol.">
        <title>Leveraging single-cell genomics to expand the fungal tree of life.</title>
        <authorList>
            <person name="Ahrendt S.R."/>
            <person name="Quandt C.A."/>
            <person name="Ciobanu D."/>
            <person name="Clum A."/>
            <person name="Salamov A."/>
            <person name="Andreopoulos B."/>
            <person name="Cheng J.F."/>
            <person name="Woyke T."/>
            <person name="Pelin A."/>
            <person name="Henrissat B."/>
            <person name="Reynolds N.K."/>
            <person name="Benny G.L."/>
            <person name="Smith M.E."/>
            <person name="James T.Y."/>
            <person name="Grigoriev I.V."/>
        </authorList>
    </citation>
    <scope>NUCLEOTIDE SEQUENCE [LARGE SCALE GENOMIC DNA]</scope>
    <source>
        <strain evidence="17">CSF55</strain>
    </source>
</reference>
<feature type="non-terminal residue" evidence="16">
    <location>
        <position position="1"/>
    </location>
</feature>
<evidence type="ECO:0000256" key="9">
    <source>
        <dbReference type="ARBA" id="ARBA00022989"/>
    </source>
</evidence>
<keyword evidence="12 13" id="KW-0472">Membrane</keyword>
<evidence type="ECO:0000256" key="10">
    <source>
        <dbReference type="ARBA" id="ARBA00023065"/>
    </source>
</evidence>
<comment type="subcellular location">
    <subcellularLocation>
        <location evidence="2">Mitochondrion inner membrane</location>
    </subcellularLocation>
    <subcellularLocation>
        <location evidence="1">Mitochondrion membrane</location>
        <topology evidence="1">Multi-pass membrane protein</topology>
    </subcellularLocation>
</comment>
<keyword evidence="9 13" id="KW-1133">Transmembrane helix</keyword>
<dbReference type="AlphaFoldDB" id="A0A4V1J0A1"/>
<keyword evidence="5" id="KW-0547">Nucleotide-binding</keyword>
<evidence type="ECO:0000256" key="7">
    <source>
        <dbReference type="ARBA" id="ARBA00022840"/>
    </source>
</evidence>
<dbReference type="GO" id="GO:0005743">
    <property type="term" value="C:mitochondrial inner membrane"/>
    <property type="evidence" value="ECO:0007669"/>
    <property type="project" value="UniProtKB-SubCell"/>
</dbReference>
<dbReference type="PROSITE" id="PS50893">
    <property type="entry name" value="ABC_TRANSPORTER_2"/>
    <property type="match status" value="1"/>
</dbReference>
<dbReference type="InterPro" id="IPR017871">
    <property type="entry name" value="ABC_transporter-like_CS"/>
</dbReference>
<feature type="transmembrane region" description="Helical" evidence="13">
    <location>
        <begin position="163"/>
        <end position="187"/>
    </location>
</feature>
<keyword evidence="10" id="KW-0406">Ion transport</keyword>
<dbReference type="Gene3D" id="1.20.1560.10">
    <property type="entry name" value="ABC transporter type 1, transmembrane domain"/>
    <property type="match status" value="1"/>
</dbReference>
<dbReference type="InterPro" id="IPR011527">
    <property type="entry name" value="ABC1_TM_dom"/>
</dbReference>
<dbReference type="InterPro" id="IPR027417">
    <property type="entry name" value="P-loop_NTPase"/>
</dbReference>
<accession>A0A4V1J0A1</accession>
<dbReference type="SUPFAM" id="SSF90123">
    <property type="entry name" value="ABC transporter transmembrane region"/>
    <property type="match status" value="1"/>
</dbReference>
<dbReference type="Proteomes" id="UP000281549">
    <property type="component" value="Unassembled WGS sequence"/>
</dbReference>
<dbReference type="Gene3D" id="3.40.50.300">
    <property type="entry name" value="P-loop containing nucleotide triphosphate hydrolases"/>
    <property type="match status" value="1"/>
</dbReference>
<evidence type="ECO:0000256" key="6">
    <source>
        <dbReference type="ARBA" id="ARBA00022792"/>
    </source>
</evidence>
<evidence type="ECO:0000256" key="11">
    <source>
        <dbReference type="ARBA" id="ARBA00023128"/>
    </source>
</evidence>
<keyword evidence="8" id="KW-0809">Transit peptide</keyword>
<dbReference type="PROSITE" id="PS00211">
    <property type="entry name" value="ABC_TRANSPORTER_1"/>
    <property type="match status" value="1"/>
</dbReference>
<dbReference type="GO" id="GO:0006811">
    <property type="term" value="P:monoatomic ion transport"/>
    <property type="evidence" value="ECO:0007669"/>
    <property type="project" value="UniProtKB-KW"/>
</dbReference>
<evidence type="ECO:0000256" key="13">
    <source>
        <dbReference type="SAM" id="Phobius"/>
    </source>
</evidence>
<dbReference type="Pfam" id="PF00664">
    <property type="entry name" value="ABC_membrane"/>
    <property type="match status" value="1"/>
</dbReference>
<sequence>LVSLLTESISHKMRIDLMENYIYQNADFYDSNNSQELVQNITNDIKEFKQGLKKCITQGLYCTTQLFAGLKILYSISPLLTNLFMATLPTLYVIGSMYGVKIRSLISNLKKGELCTVTTSEQILANNKVVKSFSAEEYELDKFQMVSQDLKNQSMLLGTHFGIFQSLSGLAVNGVAIGMIIFSRYFLGANELMDKDLFTFLTASQATQKAFSNYSIFSILFTGFKTKQTFIKIADAMSHTPADIYRGINLKDIKGDISFKDVTFSYKGRKENKVLDGINLDIKAGQVVALCGLSGSGKSTIVGLIEKFYECKDGNVLIDGIDIGTVSTRSLRSQIGYIHQEPVLFNTTIKDNISYGVDRSMDEIENAARLANAHDFIMKLENGYDTLVGERGSKLSGGQRQRIAIARAVISNPSILILDEATSALDCK</sequence>
<dbReference type="InterPro" id="IPR039421">
    <property type="entry name" value="Type_1_exporter"/>
</dbReference>
<evidence type="ECO:0000256" key="1">
    <source>
        <dbReference type="ARBA" id="ARBA00004225"/>
    </source>
</evidence>
<dbReference type="EMBL" id="ML005015">
    <property type="protein sequence ID" value="RKP20839.1"/>
    <property type="molecule type" value="Genomic_DNA"/>
</dbReference>
<keyword evidence="11" id="KW-0496">Mitochondrion</keyword>
<dbReference type="Pfam" id="PF00005">
    <property type="entry name" value="ABC_tran"/>
    <property type="match status" value="1"/>
</dbReference>
<organism evidence="16 17">
    <name type="scientific">Rozella allomycis (strain CSF55)</name>
    <dbReference type="NCBI Taxonomy" id="988480"/>
    <lineage>
        <taxon>Eukaryota</taxon>
        <taxon>Fungi</taxon>
        <taxon>Fungi incertae sedis</taxon>
        <taxon>Cryptomycota</taxon>
        <taxon>Cryptomycota incertae sedis</taxon>
        <taxon>Rozella</taxon>
    </lineage>
</organism>
<proteinExistence type="predicted"/>
<keyword evidence="6" id="KW-0999">Mitochondrion inner membrane</keyword>
<evidence type="ECO:0000256" key="8">
    <source>
        <dbReference type="ARBA" id="ARBA00022946"/>
    </source>
</evidence>
<evidence type="ECO:0000313" key="16">
    <source>
        <dbReference type="EMBL" id="RKP20839.1"/>
    </source>
</evidence>
<protein>
    <submittedName>
        <fullName evidence="16">P-loop containing nucleoside triphosphate hydrolase protein</fullName>
    </submittedName>
</protein>
<evidence type="ECO:0000259" key="14">
    <source>
        <dbReference type="PROSITE" id="PS50893"/>
    </source>
</evidence>
<dbReference type="PANTHER" id="PTHR43394:SF17">
    <property type="entry name" value="MITOCHONDRIAL POTASSIUM CHANNEL ATP-BINDING SUBUNIT"/>
    <property type="match status" value="1"/>
</dbReference>
<evidence type="ECO:0000259" key="15">
    <source>
        <dbReference type="PROSITE" id="PS50929"/>
    </source>
</evidence>
<dbReference type="PANTHER" id="PTHR43394">
    <property type="entry name" value="ATP-DEPENDENT PERMEASE MDL1, MITOCHONDRIAL"/>
    <property type="match status" value="1"/>
</dbReference>
<dbReference type="PROSITE" id="PS50929">
    <property type="entry name" value="ABC_TM1F"/>
    <property type="match status" value="1"/>
</dbReference>
<dbReference type="InterPro" id="IPR036640">
    <property type="entry name" value="ABC1_TM_sf"/>
</dbReference>
<evidence type="ECO:0000256" key="3">
    <source>
        <dbReference type="ARBA" id="ARBA00022448"/>
    </source>
</evidence>
<evidence type="ECO:0000256" key="5">
    <source>
        <dbReference type="ARBA" id="ARBA00022741"/>
    </source>
</evidence>
<dbReference type="GO" id="GO:0090374">
    <property type="term" value="P:oligopeptide export from mitochondrion"/>
    <property type="evidence" value="ECO:0007669"/>
    <property type="project" value="TreeGrafter"/>
</dbReference>
<evidence type="ECO:0000256" key="12">
    <source>
        <dbReference type="ARBA" id="ARBA00023136"/>
    </source>
</evidence>
<dbReference type="GO" id="GO:0005524">
    <property type="term" value="F:ATP binding"/>
    <property type="evidence" value="ECO:0007669"/>
    <property type="project" value="UniProtKB-KW"/>
</dbReference>
<keyword evidence="7" id="KW-0067">ATP-binding</keyword>
<keyword evidence="16" id="KW-0378">Hydrolase</keyword>
<name>A0A4V1J0A1_ROZAC</name>
<dbReference type="GO" id="GO:0015421">
    <property type="term" value="F:ABC-type oligopeptide transporter activity"/>
    <property type="evidence" value="ECO:0007669"/>
    <property type="project" value="TreeGrafter"/>
</dbReference>